<dbReference type="InterPro" id="IPR050833">
    <property type="entry name" value="Poly_Biosynth_Transport"/>
</dbReference>
<dbReference type="PANTHER" id="PTHR30250">
    <property type="entry name" value="PST FAMILY PREDICTED COLANIC ACID TRANSPORTER"/>
    <property type="match status" value="1"/>
</dbReference>
<feature type="transmembrane region" description="Helical" evidence="7">
    <location>
        <begin position="200"/>
        <end position="219"/>
    </location>
</feature>
<feature type="transmembrane region" description="Helical" evidence="7">
    <location>
        <begin position="35"/>
        <end position="57"/>
    </location>
</feature>
<dbReference type="EMBL" id="JAERWK010000008">
    <property type="protein sequence ID" value="MBM9466730.1"/>
    <property type="molecule type" value="Genomic_DNA"/>
</dbReference>
<dbReference type="AlphaFoldDB" id="A0A938YF71"/>
<accession>A0A938YF71</accession>
<proteinExistence type="predicted"/>
<feature type="transmembrane region" description="Helical" evidence="7">
    <location>
        <begin position="69"/>
        <end position="87"/>
    </location>
</feature>
<name>A0A938YF71_9ACTN</name>
<feature type="transmembrane region" description="Helical" evidence="7">
    <location>
        <begin position="441"/>
        <end position="458"/>
    </location>
</feature>
<sequence length="489" mass="51311">MDPAGGPAAGEATQHQAPQSEATDRASGSALFGRGLLYGIVTALQLVTSALVSPILAHLMGDPAEFGRLSSAIALHQMLVVVGVVGLDQAVVLRRGQDGHDRDARSLASAAIMVVTAVTGLLFVTSRWWGEFFGFGEASPVVTVTVLWTLPSAAVMIMMGLLLAGDRLGPYTAVGIATAAGGQIAGIVVVLIAGPSAQDYLLGLVAVDIVATVAAALLTRPQWRRAMSWKVLRPGLTLGAPLMFSALSLFVLNAGDRIVIQRLLGPAEVGRYQIAYTVGFVAAQLIGLIGSAWTPRFAAIKDLPTRWRLIGQSRDALYRVLCPVVLGVVLAAPMLLRIVAPESFQPDSLLIVVFLIVSNAFLIAATGATGRMLITEGRSVPLAVWAGTSAALNVGLNLLLVPIAGIAGASAATVIAYTAQSFGQRWSAGRRDLWPRTPRRLLVMAGVVIAVAAGTVLLPQDLGWNIARVVLGLACLPWLWVEVQRARRS</sequence>
<dbReference type="GO" id="GO:0005886">
    <property type="term" value="C:plasma membrane"/>
    <property type="evidence" value="ECO:0007669"/>
    <property type="project" value="UniProtKB-SubCell"/>
</dbReference>
<feature type="transmembrane region" description="Helical" evidence="7">
    <location>
        <begin position="402"/>
        <end position="420"/>
    </location>
</feature>
<comment type="subcellular location">
    <subcellularLocation>
        <location evidence="1">Cell membrane</location>
        <topology evidence="1">Multi-pass membrane protein</topology>
    </subcellularLocation>
</comment>
<evidence type="ECO:0000256" key="6">
    <source>
        <dbReference type="SAM" id="MobiDB-lite"/>
    </source>
</evidence>
<feature type="transmembrane region" description="Helical" evidence="7">
    <location>
        <begin position="348"/>
        <end position="368"/>
    </location>
</feature>
<keyword evidence="3 7" id="KW-0812">Transmembrane</keyword>
<evidence type="ECO:0000256" key="2">
    <source>
        <dbReference type="ARBA" id="ARBA00022475"/>
    </source>
</evidence>
<dbReference type="Pfam" id="PF13440">
    <property type="entry name" value="Polysacc_synt_3"/>
    <property type="match status" value="1"/>
</dbReference>
<feature type="transmembrane region" description="Helical" evidence="7">
    <location>
        <begin position="464"/>
        <end position="481"/>
    </location>
</feature>
<keyword evidence="2" id="KW-1003">Cell membrane</keyword>
<protein>
    <submittedName>
        <fullName evidence="8">Lipopolysaccharide biosynthesis protein</fullName>
    </submittedName>
</protein>
<evidence type="ECO:0000313" key="9">
    <source>
        <dbReference type="Proteomes" id="UP000663792"/>
    </source>
</evidence>
<evidence type="ECO:0000256" key="7">
    <source>
        <dbReference type="SAM" id="Phobius"/>
    </source>
</evidence>
<evidence type="ECO:0000256" key="3">
    <source>
        <dbReference type="ARBA" id="ARBA00022692"/>
    </source>
</evidence>
<feature type="transmembrane region" description="Helical" evidence="7">
    <location>
        <begin position="316"/>
        <end position="336"/>
    </location>
</feature>
<comment type="caution">
    <text evidence="8">The sequence shown here is derived from an EMBL/GenBank/DDBJ whole genome shotgun (WGS) entry which is preliminary data.</text>
</comment>
<feature type="transmembrane region" description="Helical" evidence="7">
    <location>
        <begin position="171"/>
        <end position="194"/>
    </location>
</feature>
<keyword evidence="9" id="KW-1185">Reference proteome</keyword>
<dbReference type="RefSeq" id="WP_205259697.1">
    <property type="nucleotide sequence ID" value="NZ_JAERWK010000008.1"/>
</dbReference>
<evidence type="ECO:0000256" key="5">
    <source>
        <dbReference type="ARBA" id="ARBA00023136"/>
    </source>
</evidence>
<keyword evidence="5 7" id="KW-0472">Membrane</keyword>
<evidence type="ECO:0000256" key="4">
    <source>
        <dbReference type="ARBA" id="ARBA00022989"/>
    </source>
</evidence>
<feature type="transmembrane region" description="Helical" evidence="7">
    <location>
        <begin position="107"/>
        <end position="129"/>
    </location>
</feature>
<feature type="transmembrane region" description="Helical" evidence="7">
    <location>
        <begin position="141"/>
        <end position="164"/>
    </location>
</feature>
<reference evidence="8" key="1">
    <citation type="submission" date="2021-01" db="EMBL/GenBank/DDBJ databases">
        <title>YIM 132084 draft genome.</title>
        <authorList>
            <person name="An D."/>
        </authorList>
    </citation>
    <scope>NUCLEOTIDE SEQUENCE</scope>
    <source>
        <strain evidence="8">YIM 132084</strain>
    </source>
</reference>
<feature type="transmembrane region" description="Helical" evidence="7">
    <location>
        <begin position="380"/>
        <end position="396"/>
    </location>
</feature>
<keyword evidence="4 7" id="KW-1133">Transmembrane helix</keyword>
<evidence type="ECO:0000256" key="1">
    <source>
        <dbReference type="ARBA" id="ARBA00004651"/>
    </source>
</evidence>
<gene>
    <name evidence="8" type="ORF">JL106_05465</name>
</gene>
<feature type="transmembrane region" description="Helical" evidence="7">
    <location>
        <begin position="274"/>
        <end position="295"/>
    </location>
</feature>
<evidence type="ECO:0000313" key="8">
    <source>
        <dbReference type="EMBL" id="MBM9466730.1"/>
    </source>
</evidence>
<feature type="region of interest" description="Disordered" evidence="6">
    <location>
        <begin position="1"/>
        <end position="24"/>
    </location>
</feature>
<dbReference type="Proteomes" id="UP000663792">
    <property type="component" value="Unassembled WGS sequence"/>
</dbReference>
<feature type="transmembrane region" description="Helical" evidence="7">
    <location>
        <begin position="231"/>
        <end position="254"/>
    </location>
</feature>
<dbReference type="PANTHER" id="PTHR30250:SF11">
    <property type="entry name" value="O-ANTIGEN TRANSPORTER-RELATED"/>
    <property type="match status" value="1"/>
</dbReference>
<organism evidence="8 9">
    <name type="scientific">Nakamurella leprariae</name>
    <dbReference type="NCBI Taxonomy" id="2803911"/>
    <lineage>
        <taxon>Bacteria</taxon>
        <taxon>Bacillati</taxon>
        <taxon>Actinomycetota</taxon>
        <taxon>Actinomycetes</taxon>
        <taxon>Nakamurellales</taxon>
        <taxon>Nakamurellaceae</taxon>
        <taxon>Nakamurella</taxon>
    </lineage>
</organism>